<accession>A0A164QHZ0</accession>
<evidence type="ECO:0000313" key="2">
    <source>
        <dbReference type="Proteomes" id="UP000076858"/>
    </source>
</evidence>
<reference evidence="1 2" key="1">
    <citation type="submission" date="2016-03" db="EMBL/GenBank/DDBJ databases">
        <title>EvidentialGene: Evidence-directed Construction of Genes on Genomes.</title>
        <authorList>
            <person name="Gilbert D.G."/>
            <person name="Choi J.-H."/>
            <person name="Mockaitis K."/>
            <person name="Colbourne J."/>
            <person name="Pfrender M."/>
        </authorList>
    </citation>
    <scope>NUCLEOTIDE SEQUENCE [LARGE SCALE GENOMIC DNA]</scope>
    <source>
        <strain evidence="1 2">Xinb3</strain>
        <tissue evidence="1">Complete organism</tissue>
    </source>
</reference>
<organism evidence="1 2">
    <name type="scientific">Daphnia magna</name>
    <dbReference type="NCBI Taxonomy" id="35525"/>
    <lineage>
        <taxon>Eukaryota</taxon>
        <taxon>Metazoa</taxon>
        <taxon>Ecdysozoa</taxon>
        <taxon>Arthropoda</taxon>
        <taxon>Crustacea</taxon>
        <taxon>Branchiopoda</taxon>
        <taxon>Diplostraca</taxon>
        <taxon>Cladocera</taxon>
        <taxon>Anomopoda</taxon>
        <taxon>Daphniidae</taxon>
        <taxon>Daphnia</taxon>
    </lineage>
</organism>
<protein>
    <submittedName>
        <fullName evidence="1">Uncharacterized protein</fullName>
    </submittedName>
</protein>
<dbReference type="Proteomes" id="UP000076858">
    <property type="component" value="Unassembled WGS sequence"/>
</dbReference>
<evidence type="ECO:0000313" key="1">
    <source>
        <dbReference type="EMBL" id="KZS07769.1"/>
    </source>
</evidence>
<dbReference type="EMBL" id="LRGB01002399">
    <property type="protein sequence ID" value="KZS07769.1"/>
    <property type="molecule type" value="Genomic_DNA"/>
</dbReference>
<comment type="caution">
    <text evidence="1">The sequence shown here is derived from an EMBL/GenBank/DDBJ whole genome shotgun (WGS) entry which is preliminary data.</text>
</comment>
<proteinExistence type="predicted"/>
<gene>
    <name evidence="1" type="ORF">APZ42_028443</name>
</gene>
<feature type="non-terminal residue" evidence="1">
    <location>
        <position position="63"/>
    </location>
</feature>
<sequence length="63" mass="7320">MYVKPVKPAPTLQDELSLALRTFWITFQNVRDRRPKILFAFSHVACGYFAVFTKKGLNIVLYV</sequence>
<dbReference type="AlphaFoldDB" id="A0A164QHZ0"/>
<keyword evidence="2" id="KW-1185">Reference proteome</keyword>
<name>A0A164QHZ0_9CRUS</name>